<protein>
    <submittedName>
        <fullName evidence="3">Arylsulfatase A</fullName>
    </submittedName>
</protein>
<reference evidence="3 4" key="1">
    <citation type="submission" date="2016-10" db="EMBL/GenBank/DDBJ databases">
        <authorList>
            <person name="de Groot N.N."/>
        </authorList>
    </citation>
    <scope>NUCLEOTIDE SEQUENCE [LARGE SCALE GENOMIC DNA]</scope>
    <source>
        <strain evidence="3 4">DSM 19886</strain>
    </source>
</reference>
<feature type="domain" description="Sulfatase N-terminal" evidence="2">
    <location>
        <begin position="43"/>
        <end position="384"/>
    </location>
</feature>
<sequence>MRRPLLLLLPFLLAFVCSCNDSSKKKSNETTENKESSIASQKPNIIYILADDLGYGDLSSYGQTKFSTPNIDKLAKKGMLFTQHYSGSTVCAPSRSALMTGMHTGHTFVRGNKEVRPEGQHPIPDDTYTLAEAMKKAGYATGAFGKWGLGFPGSEGDPNNQGFDTFYGYNCQRLGHNYYPYHLWSNKDSVVLAENSGKNGGIYAPELIHKQTLKFLEDHKAEPFFLYVPSIIPHAELAAPEAYMEKHRGKYPPEKEYKGVDDGPEFNLGPYRSQKDTHAAFAAMVNLLDDQVGEIMNKVETLGIADNTIIIFTSDNGPHEEGGADPDYFDSNGPFKGVKRDLYEGGIRVPMIVSWPGKIEANSQSDHISAFWDVFPTVSEIVGIDTPDNLDGISFLPTLLNNKQQKEHEYLYWEFHEKGGRQAVRKGNWKAVRYNVFKSPDAPLELYDLTTDIGEETNVAANHPEVVQEMEQIFKEARTPSEIFTFGQGTYLGSK</sequence>
<keyword evidence="4" id="KW-1185">Reference proteome</keyword>
<proteinExistence type="predicted"/>
<dbReference type="InterPro" id="IPR052701">
    <property type="entry name" value="GAG_Ulvan_Degrading_Sulfatases"/>
</dbReference>
<evidence type="ECO:0000256" key="1">
    <source>
        <dbReference type="SAM" id="SignalP"/>
    </source>
</evidence>
<dbReference type="Gene3D" id="3.40.720.10">
    <property type="entry name" value="Alkaline Phosphatase, subunit A"/>
    <property type="match status" value="1"/>
</dbReference>
<dbReference type="InterPro" id="IPR000917">
    <property type="entry name" value="Sulfatase_N"/>
</dbReference>
<dbReference type="CDD" id="cd16145">
    <property type="entry name" value="ARS_like"/>
    <property type="match status" value="1"/>
</dbReference>
<evidence type="ECO:0000313" key="4">
    <source>
        <dbReference type="Proteomes" id="UP000199440"/>
    </source>
</evidence>
<dbReference type="PROSITE" id="PS51257">
    <property type="entry name" value="PROKAR_LIPOPROTEIN"/>
    <property type="match status" value="1"/>
</dbReference>
<dbReference type="OrthoDB" id="9765065at2"/>
<dbReference type="Proteomes" id="UP000199440">
    <property type="component" value="Unassembled WGS sequence"/>
</dbReference>
<feature type="chain" id="PRO_5011449975" evidence="1">
    <location>
        <begin position="20"/>
        <end position="495"/>
    </location>
</feature>
<dbReference type="SUPFAM" id="SSF53649">
    <property type="entry name" value="Alkaline phosphatase-like"/>
    <property type="match status" value="1"/>
</dbReference>
<dbReference type="Gene3D" id="3.30.1120.10">
    <property type="match status" value="1"/>
</dbReference>
<name>A0A1G9J3S4_9FLAO</name>
<dbReference type="PANTHER" id="PTHR43751">
    <property type="entry name" value="SULFATASE"/>
    <property type="match status" value="1"/>
</dbReference>
<dbReference type="STRING" id="192904.SAMN04488514_101386"/>
<evidence type="ECO:0000313" key="3">
    <source>
        <dbReference type="EMBL" id="SDL31991.1"/>
    </source>
</evidence>
<dbReference type="Pfam" id="PF00884">
    <property type="entry name" value="Sulfatase"/>
    <property type="match status" value="1"/>
</dbReference>
<dbReference type="EMBL" id="FNGV01000001">
    <property type="protein sequence ID" value="SDL31991.1"/>
    <property type="molecule type" value="Genomic_DNA"/>
</dbReference>
<accession>A0A1G9J3S4</accession>
<evidence type="ECO:0000259" key="2">
    <source>
        <dbReference type="Pfam" id="PF00884"/>
    </source>
</evidence>
<dbReference type="PANTHER" id="PTHR43751:SF3">
    <property type="entry name" value="SULFATASE N-TERMINAL DOMAIN-CONTAINING PROTEIN"/>
    <property type="match status" value="1"/>
</dbReference>
<dbReference type="AlphaFoldDB" id="A0A1G9J3S4"/>
<feature type="signal peptide" evidence="1">
    <location>
        <begin position="1"/>
        <end position="19"/>
    </location>
</feature>
<dbReference type="RefSeq" id="WP_089884720.1">
    <property type="nucleotide sequence ID" value="NZ_FNGV01000001.1"/>
</dbReference>
<keyword evidence="1" id="KW-0732">Signal</keyword>
<dbReference type="InterPro" id="IPR017850">
    <property type="entry name" value="Alkaline_phosphatase_core_sf"/>
</dbReference>
<gene>
    <name evidence="3" type="ORF">SAMN04488514_101386</name>
</gene>
<organism evidence="3 4">
    <name type="scientific">Kriegella aquimaris</name>
    <dbReference type="NCBI Taxonomy" id="192904"/>
    <lineage>
        <taxon>Bacteria</taxon>
        <taxon>Pseudomonadati</taxon>
        <taxon>Bacteroidota</taxon>
        <taxon>Flavobacteriia</taxon>
        <taxon>Flavobacteriales</taxon>
        <taxon>Flavobacteriaceae</taxon>
        <taxon>Kriegella</taxon>
    </lineage>
</organism>